<dbReference type="InterPro" id="IPR017871">
    <property type="entry name" value="ABC_transporter-like_CS"/>
</dbReference>
<feature type="domain" description="ABC transporter" evidence="5">
    <location>
        <begin position="7"/>
        <end position="242"/>
    </location>
</feature>
<dbReference type="CDD" id="cd03215">
    <property type="entry name" value="ABC_Carb_Monos_II"/>
    <property type="match status" value="1"/>
</dbReference>
<name>A0ABQ2FMZ3_9DEIO</name>
<reference evidence="7" key="1">
    <citation type="journal article" date="2019" name="Int. J. Syst. Evol. Microbiol.">
        <title>The Global Catalogue of Microorganisms (GCM) 10K type strain sequencing project: providing services to taxonomists for standard genome sequencing and annotation.</title>
        <authorList>
            <consortium name="The Broad Institute Genomics Platform"/>
            <consortium name="The Broad Institute Genome Sequencing Center for Infectious Disease"/>
            <person name="Wu L."/>
            <person name="Ma J."/>
        </authorList>
    </citation>
    <scope>NUCLEOTIDE SEQUENCE [LARGE SCALE GENOMIC DNA]</scope>
    <source>
        <strain evidence="7">JCM 19173</strain>
    </source>
</reference>
<evidence type="ECO:0000313" key="6">
    <source>
        <dbReference type="EMBL" id="GGL08450.1"/>
    </source>
</evidence>
<proteinExistence type="predicted"/>
<dbReference type="SMART" id="SM00382">
    <property type="entry name" value="AAA"/>
    <property type="match status" value="2"/>
</dbReference>
<evidence type="ECO:0000256" key="4">
    <source>
        <dbReference type="ARBA" id="ARBA00022840"/>
    </source>
</evidence>
<dbReference type="InterPro" id="IPR003593">
    <property type="entry name" value="AAA+_ATPase"/>
</dbReference>
<dbReference type="Pfam" id="PF00005">
    <property type="entry name" value="ABC_tran"/>
    <property type="match status" value="2"/>
</dbReference>
<keyword evidence="1" id="KW-0813">Transport</keyword>
<comment type="caution">
    <text evidence="6">The sequence shown here is derived from an EMBL/GenBank/DDBJ whole genome shotgun (WGS) entry which is preliminary data.</text>
</comment>
<dbReference type="CDD" id="cd03216">
    <property type="entry name" value="ABC_Carb_Monos_I"/>
    <property type="match status" value="1"/>
</dbReference>
<dbReference type="InterPro" id="IPR027417">
    <property type="entry name" value="P-loop_NTPase"/>
</dbReference>
<sequence length="514" mass="55830">MTDDVLLHMTGIHKAFGGVSALRGAHLHVRRGAVHALIGQNGAGKSTLLKVLTGAYRRDSGTVQFAGRAVDFTSPKQSQLAGIATIYQEVNLVRLQTVAENVLLGHEPRRFGLIDWKAMNAQAREQLARIGVDIDVTRPLAEYSLAVQQMVAIARALALNAQLVVMDEPTSSLDEREVDTLFQVVAQLSASGVSAILVSHRLDELYRACSDITVLRDGQTVYEGPLNLTKMQLVSSMLGRNLQDVTTQGQTGFTRHQHEDAVLLDAQALRRAPRLQDVGVQVRRKEVVGLAGLLGSGRTETVRALFGAEPALSGTVRFKDQPAQWRAPGDAIAAGVAFCGEDRKHDGIIPDWSVRENLTLALLPRLTRAGVVDRAAQQRVVETFARRLNVRCASLDQPIRELSGGNQQKVLLARWLCLKPDLLILDEPTRGIDVGAKAEIQGLISELAEDGLSVLMISSDLEELIEGCHRVTVLRDGRAVATLNEDDLSEERLLHAMAQGDALAAPAGGHHDRR</sequence>
<keyword evidence="3" id="KW-0547">Nucleotide-binding</keyword>
<feature type="domain" description="ABC transporter" evidence="5">
    <location>
        <begin position="256"/>
        <end position="501"/>
    </location>
</feature>
<dbReference type="PANTHER" id="PTHR43790">
    <property type="entry name" value="CARBOHYDRATE TRANSPORT ATP-BINDING PROTEIN MG119-RELATED"/>
    <property type="match status" value="1"/>
</dbReference>
<evidence type="ECO:0000256" key="3">
    <source>
        <dbReference type="ARBA" id="ARBA00022741"/>
    </source>
</evidence>
<keyword evidence="4 6" id="KW-0067">ATP-binding</keyword>
<keyword evidence="7" id="KW-1185">Reference proteome</keyword>
<dbReference type="SUPFAM" id="SSF52540">
    <property type="entry name" value="P-loop containing nucleoside triphosphate hydrolases"/>
    <property type="match status" value="2"/>
</dbReference>
<evidence type="ECO:0000256" key="1">
    <source>
        <dbReference type="ARBA" id="ARBA00022448"/>
    </source>
</evidence>
<evidence type="ECO:0000256" key="2">
    <source>
        <dbReference type="ARBA" id="ARBA00022737"/>
    </source>
</evidence>
<dbReference type="Gene3D" id="3.40.50.300">
    <property type="entry name" value="P-loop containing nucleotide triphosphate hydrolases"/>
    <property type="match status" value="2"/>
</dbReference>
<dbReference type="GO" id="GO:0005524">
    <property type="term" value="F:ATP binding"/>
    <property type="evidence" value="ECO:0007669"/>
    <property type="project" value="UniProtKB-KW"/>
</dbReference>
<gene>
    <name evidence="6" type="primary">rbsA</name>
    <name evidence="6" type="ORF">GCM10010844_29020</name>
</gene>
<dbReference type="PROSITE" id="PS50893">
    <property type="entry name" value="ABC_TRANSPORTER_2"/>
    <property type="match status" value="2"/>
</dbReference>
<dbReference type="EMBL" id="BMPE01000009">
    <property type="protein sequence ID" value="GGL08450.1"/>
    <property type="molecule type" value="Genomic_DNA"/>
</dbReference>
<organism evidence="6 7">
    <name type="scientific">Deinococcus radiotolerans</name>
    <dbReference type="NCBI Taxonomy" id="1309407"/>
    <lineage>
        <taxon>Bacteria</taxon>
        <taxon>Thermotogati</taxon>
        <taxon>Deinococcota</taxon>
        <taxon>Deinococci</taxon>
        <taxon>Deinococcales</taxon>
        <taxon>Deinococcaceae</taxon>
        <taxon>Deinococcus</taxon>
    </lineage>
</organism>
<evidence type="ECO:0000313" key="7">
    <source>
        <dbReference type="Proteomes" id="UP000604341"/>
    </source>
</evidence>
<dbReference type="InterPro" id="IPR003439">
    <property type="entry name" value="ABC_transporter-like_ATP-bd"/>
</dbReference>
<accession>A0ABQ2FMZ3</accession>
<dbReference type="PANTHER" id="PTHR43790:SF9">
    <property type="entry name" value="GALACTOFURANOSE TRANSPORTER ATP-BINDING PROTEIN YTFR"/>
    <property type="match status" value="1"/>
</dbReference>
<dbReference type="InterPro" id="IPR050107">
    <property type="entry name" value="ABC_carbohydrate_import_ATPase"/>
</dbReference>
<dbReference type="Proteomes" id="UP000604341">
    <property type="component" value="Unassembled WGS sequence"/>
</dbReference>
<keyword evidence="2" id="KW-0677">Repeat</keyword>
<protein>
    <submittedName>
        <fullName evidence="6">Sugar ABC transporter ATP-binding protein</fullName>
    </submittedName>
</protein>
<evidence type="ECO:0000259" key="5">
    <source>
        <dbReference type="PROSITE" id="PS50893"/>
    </source>
</evidence>
<dbReference type="RefSeq" id="WP_189069711.1">
    <property type="nucleotide sequence ID" value="NZ_BMPE01000009.1"/>
</dbReference>
<dbReference type="PROSITE" id="PS00211">
    <property type="entry name" value="ABC_TRANSPORTER_1"/>
    <property type="match status" value="1"/>
</dbReference>